<evidence type="ECO:0000313" key="2">
    <source>
        <dbReference type="EMBL" id="EEQ98264.1"/>
    </source>
</evidence>
<reference evidence="2 3" key="1">
    <citation type="submission" date="2008-07" db="EMBL/GenBank/DDBJ databases">
        <authorList>
            <person name="El-Sayed N."/>
            <person name="Caler E."/>
            <person name="Inman J."/>
            <person name="Amedeo P."/>
            <person name="Hass B."/>
            <person name="Wortman J."/>
        </authorList>
    </citation>
    <scope>NUCLEOTIDE SEQUENCE [LARGE SCALE GENOMIC DNA]</scope>
    <source>
        <strain evidence="3">ATCC 50983 / TXsc</strain>
    </source>
</reference>
<name>C5LYM6_PERM5</name>
<feature type="region of interest" description="Disordered" evidence="1">
    <location>
        <begin position="134"/>
        <end position="174"/>
    </location>
</feature>
<dbReference type="AlphaFoldDB" id="C5LYM6"/>
<keyword evidence="3" id="KW-1185">Reference proteome</keyword>
<evidence type="ECO:0000256" key="1">
    <source>
        <dbReference type="SAM" id="MobiDB-lite"/>
    </source>
</evidence>
<dbReference type="Proteomes" id="UP000007800">
    <property type="component" value="Unassembled WGS sequence"/>
</dbReference>
<dbReference type="EMBL" id="GG686808">
    <property type="protein sequence ID" value="EEQ98264.1"/>
    <property type="molecule type" value="Genomic_DNA"/>
</dbReference>
<sequence length="174" mass="19556">MQCHRRVTTPPPPPPYCLTSPATTPLYDHPSVSMIDSSRDFSRRTRITERLHDQILLSLDDHDRALWREAEWAVSSKGVNHGTEGCYYYRDSPYPTRVIRQIPETVGSCRSEISMIPFGVLACLQLDTIEEPPLPSRLKPGRRRVCNRSTSSSSDWERSTEAGSSSEGGSDFSA</sequence>
<evidence type="ECO:0000313" key="3">
    <source>
        <dbReference type="Proteomes" id="UP000007800"/>
    </source>
</evidence>
<dbReference type="OMA" id="HGTEGCY"/>
<proteinExistence type="predicted"/>
<dbReference type="InParanoid" id="C5LYM6"/>
<dbReference type="GeneID" id="9040706"/>
<dbReference type="OrthoDB" id="10357204at2759"/>
<protein>
    <submittedName>
        <fullName evidence="2">Uncharacterized protein</fullName>
    </submittedName>
</protein>
<organism evidence="3">
    <name type="scientific">Perkinsus marinus (strain ATCC 50983 / TXsc)</name>
    <dbReference type="NCBI Taxonomy" id="423536"/>
    <lineage>
        <taxon>Eukaryota</taxon>
        <taxon>Sar</taxon>
        <taxon>Alveolata</taxon>
        <taxon>Perkinsozoa</taxon>
        <taxon>Perkinsea</taxon>
        <taxon>Perkinsida</taxon>
        <taxon>Perkinsidae</taxon>
        <taxon>Perkinsus</taxon>
    </lineage>
</organism>
<accession>C5LYM6</accession>
<dbReference type="RefSeq" id="XP_002765547.1">
    <property type="nucleotide sequence ID" value="XM_002765501.1"/>
</dbReference>
<gene>
    <name evidence="2" type="ORF">Pmar_PMAR002084</name>
</gene>
<feature type="compositionally biased region" description="Low complexity" evidence="1">
    <location>
        <begin position="161"/>
        <end position="174"/>
    </location>
</feature>